<organism evidence="3 4">
    <name type="scientific">Pyricularia grisea</name>
    <name type="common">Crabgrass-specific blast fungus</name>
    <name type="synonym">Magnaporthe grisea</name>
    <dbReference type="NCBI Taxonomy" id="148305"/>
    <lineage>
        <taxon>Eukaryota</taxon>
        <taxon>Fungi</taxon>
        <taxon>Dikarya</taxon>
        <taxon>Ascomycota</taxon>
        <taxon>Pezizomycotina</taxon>
        <taxon>Sordariomycetes</taxon>
        <taxon>Sordariomycetidae</taxon>
        <taxon>Magnaporthales</taxon>
        <taxon>Pyriculariaceae</taxon>
        <taxon>Pyricularia</taxon>
    </lineage>
</organism>
<feature type="transmembrane region" description="Helical" evidence="2">
    <location>
        <begin position="107"/>
        <end position="127"/>
    </location>
</feature>
<keyword evidence="2" id="KW-0472">Membrane</keyword>
<feature type="transmembrane region" description="Helical" evidence="2">
    <location>
        <begin position="216"/>
        <end position="236"/>
    </location>
</feature>
<feature type="transmembrane region" description="Helical" evidence="2">
    <location>
        <begin position="256"/>
        <end position="275"/>
    </location>
</feature>
<evidence type="ECO:0000256" key="1">
    <source>
        <dbReference type="SAM" id="MobiDB-lite"/>
    </source>
</evidence>
<protein>
    <recommendedName>
        <fullName evidence="5">C6 transcription factor</fullName>
    </recommendedName>
</protein>
<evidence type="ECO:0000313" key="4">
    <source>
        <dbReference type="Proteomes" id="UP001059893"/>
    </source>
</evidence>
<comment type="caution">
    <text evidence="3">The sequence shown here is derived from an EMBL/GenBank/DDBJ whole genome shotgun (WGS) entry which is preliminary data.</text>
</comment>
<keyword evidence="4" id="KW-1185">Reference proteome</keyword>
<dbReference type="PANTHER" id="PTHR37919">
    <property type="entry name" value="PROTEIN CBG05606"/>
    <property type="match status" value="1"/>
</dbReference>
<keyword evidence="2" id="KW-0812">Transmembrane</keyword>
<sequence>MLPIHPESPEHTTNSVSFPVLSINTMVQTRSASSTAVPRLSPPPPSPTKRRVSNRSASNTPAPTSPPAAAAEVEVTKPSAALRGGSSSSTTSSSSPAILSHTPSTLALAWLAISLPLVAWDTGYIMLRPHSMPGGSWHAPIWVPYALYGQVDYVYGRERWEAGDGFCGAQGTMNIVETLMYLAYLWIWYSNKTATGASGSGAASTRGAVTGRSAGLAMLIMFSACVMTVSKTVLYWLNESWSGFHGIGHNSARDLVALWIIPNGAWIIFPTYLIYAYGREILDSMAPSTHRATEKLE</sequence>
<feature type="compositionally biased region" description="Low complexity" evidence="1">
    <location>
        <begin position="86"/>
        <end position="95"/>
    </location>
</feature>
<evidence type="ECO:0000313" key="3">
    <source>
        <dbReference type="EMBL" id="KAI6297017.1"/>
    </source>
</evidence>
<gene>
    <name evidence="3" type="ORF">MCOR33_006559</name>
</gene>
<accession>A0ABQ8NJ67</accession>
<evidence type="ECO:0008006" key="5">
    <source>
        <dbReference type="Google" id="ProtNLM"/>
    </source>
</evidence>
<feature type="region of interest" description="Disordered" evidence="1">
    <location>
        <begin position="29"/>
        <end position="98"/>
    </location>
</feature>
<dbReference type="PANTHER" id="PTHR37919:SF2">
    <property type="entry name" value="EXPERA DOMAIN-CONTAINING PROTEIN"/>
    <property type="match status" value="1"/>
</dbReference>
<dbReference type="Proteomes" id="UP001059893">
    <property type="component" value="Unassembled WGS sequence"/>
</dbReference>
<feature type="compositionally biased region" description="Low complexity" evidence="1">
    <location>
        <begin position="56"/>
        <end position="71"/>
    </location>
</feature>
<evidence type="ECO:0000256" key="2">
    <source>
        <dbReference type="SAM" id="Phobius"/>
    </source>
</evidence>
<reference evidence="3" key="1">
    <citation type="submission" date="2021-01" db="EMBL/GenBank/DDBJ databases">
        <title>Deciphering the adaptive evolutionary patterns associated with biogeogrpahic diversity in the finger millet blast pathogen Magnaporthe oryzae in Eastern Africa.</title>
        <authorList>
            <person name="Onyema G."/>
            <person name="Shittu T.A."/>
            <person name="Dodsworth S."/>
            <person name="Devilliers S."/>
            <person name="Muthumeenakshi S."/>
            <person name="Sreenivasaprasad S."/>
        </authorList>
    </citation>
    <scope>NUCLEOTIDE SEQUENCE</scope>
    <source>
        <strain evidence="3">D15/s37</strain>
    </source>
</reference>
<proteinExistence type="predicted"/>
<name>A0ABQ8NJ67_PYRGI</name>
<dbReference type="EMBL" id="JABSND010000121">
    <property type="protein sequence ID" value="KAI6297017.1"/>
    <property type="molecule type" value="Genomic_DNA"/>
</dbReference>
<keyword evidence="2" id="KW-1133">Transmembrane helix</keyword>